<dbReference type="STRING" id="1166018.FAES_0829"/>
<evidence type="ECO:0000313" key="2">
    <source>
        <dbReference type="Proteomes" id="UP000011058"/>
    </source>
</evidence>
<reference evidence="1 2" key="1">
    <citation type="journal article" date="2012" name="J. Bacteriol.">
        <title>Genome Sequence of Fibrella aestuarina BUZ 2T, a Filamentous Marine Bacterium.</title>
        <authorList>
            <person name="Filippini M."/>
            <person name="Qi W."/>
            <person name="Blom J."/>
            <person name="Goesmann A."/>
            <person name="Smits T.H."/>
            <person name="Bagheri H.C."/>
        </authorList>
    </citation>
    <scope>NUCLEOTIDE SEQUENCE [LARGE SCALE GENOMIC DNA]</scope>
    <source>
        <strain evidence="2">BUZ 2T</strain>
    </source>
</reference>
<dbReference type="Proteomes" id="UP000011058">
    <property type="component" value="Chromosome"/>
</dbReference>
<organism evidence="1 2">
    <name type="scientific">Fibrella aestuarina BUZ 2</name>
    <dbReference type="NCBI Taxonomy" id="1166018"/>
    <lineage>
        <taxon>Bacteria</taxon>
        <taxon>Pseudomonadati</taxon>
        <taxon>Bacteroidota</taxon>
        <taxon>Cytophagia</taxon>
        <taxon>Cytophagales</taxon>
        <taxon>Spirosomataceae</taxon>
        <taxon>Fibrella</taxon>
    </lineage>
</organism>
<sequence length="154" mass="17118">MNNPERGPLSDALATAFVDRSPFGSLPIPQPGLPASIPPRVAIQYRYYDYLLGERLGEAVLTNTYAITVHQVKKLIAVLFYDGLYFDAGRCGLPCLALAYPHEADRDWHELVRITPTYEAGTVPLDIADFLSNALKQHRPQPFASRLGTEQPVH</sequence>
<accession>I0K3Y7</accession>
<dbReference type="RefSeq" id="WP_015329940.1">
    <property type="nucleotide sequence ID" value="NC_020054.1"/>
</dbReference>
<dbReference type="AlphaFoldDB" id="I0K3Y7"/>
<gene>
    <name evidence="1" type="ORF">FAES_0829</name>
</gene>
<keyword evidence="2" id="KW-1185">Reference proteome</keyword>
<dbReference type="HOGENOM" id="CLU_1701627_0_0_10"/>
<dbReference type="KEGG" id="fae:FAES_0829"/>
<protein>
    <submittedName>
        <fullName evidence="1">Uncharacterized protein</fullName>
    </submittedName>
</protein>
<proteinExistence type="predicted"/>
<dbReference type="EMBL" id="HE796683">
    <property type="protein sequence ID" value="CCG98840.1"/>
    <property type="molecule type" value="Genomic_DNA"/>
</dbReference>
<evidence type="ECO:0000313" key="1">
    <source>
        <dbReference type="EMBL" id="CCG98840.1"/>
    </source>
</evidence>
<name>I0K3Y7_9BACT</name>